<dbReference type="AlphaFoldDB" id="A0A8J5SRN2"/>
<protein>
    <recommendedName>
        <fullName evidence="4">Storage protein</fullName>
    </recommendedName>
</protein>
<dbReference type="OrthoDB" id="9985979at2759"/>
<evidence type="ECO:0000313" key="3">
    <source>
        <dbReference type="Proteomes" id="UP000729402"/>
    </source>
</evidence>
<evidence type="ECO:0008006" key="4">
    <source>
        <dbReference type="Google" id="ProtNLM"/>
    </source>
</evidence>
<name>A0A8J5SRN2_ZIZPA</name>
<evidence type="ECO:0000256" key="1">
    <source>
        <dbReference type="SAM" id="MobiDB-lite"/>
    </source>
</evidence>
<dbReference type="InterPro" id="IPR007877">
    <property type="entry name" value="DUF707"/>
</dbReference>
<gene>
    <name evidence="2" type="ORF">GUJ93_ZPchr0006g44077</name>
</gene>
<dbReference type="PANTHER" id="PTHR31210:SF68">
    <property type="entry name" value="OS06G0727800 PROTEIN"/>
    <property type="match status" value="1"/>
</dbReference>
<feature type="region of interest" description="Disordered" evidence="1">
    <location>
        <begin position="312"/>
        <end position="349"/>
    </location>
</feature>
<keyword evidence="3" id="KW-1185">Reference proteome</keyword>
<accession>A0A8J5SRN2</accession>
<dbReference type="Proteomes" id="UP000729402">
    <property type="component" value="Unassembled WGS sequence"/>
</dbReference>
<comment type="caution">
    <text evidence="2">The sequence shown here is derived from an EMBL/GenBank/DDBJ whole genome shotgun (WGS) entry which is preliminary data.</text>
</comment>
<organism evidence="2 3">
    <name type="scientific">Zizania palustris</name>
    <name type="common">Northern wild rice</name>
    <dbReference type="NCBI Taxonomy" id="103762"/>
    <lineage>
        <taxon>Eukaryota</taxon>
        <taxon>Viridiplantae</taxon>
        <taxon>Streptophyta</taxon>
        <taxon>Embryophyta</taxon>
        <taxon>Tracheophyta</taxon>
        <taxon>Spermatophyta</taxon>
        <taxon>Magnoliopsida</taxon>
        <taxon>Liliopsida</taxon>
        <taxon>Poales</taxon>
        <taxon>Poaceae</taxon>
        <taxon>BOP clade</taxon>
        <taxon>Oryzoideae</taxon>
        <taxon>Oryzeae</taxon>
        <taxon>Zizaniinae</taxon>
        <taxon>Zizania</taxon>
    </lineage>
</organism>
<proteinExistence type="predicted"/>
<dbReference type="Pfam" id="PF05212">
    <property type="entry name" value="DUF707"/>
    <property type="match status" value="1"/>
</dbReference>
<dbReference type="EMBL" id="JAAALK010000283">
    <property type="protein sequence ID" value="KAG8074547.1"/>
    <property type="molecule type" value="Genomic_DNA"/>
</dbReference>
<dbReference type="PANTHER" id="PTHR31210">
    <property type="entry name" value="OS06G0731900 PROTEIN"/>
    <property type="match status" value="1"/>
</dbReference>
<sequence>MKVSSILTALSAVILGFFIGISFPVQITPKQLQYGLLPCGGSKSNLSSSTNISSVFLNFWAPFIGNSTSVTVQPNNGTSSSSGNGTDVAAVRKPRGVAERLPPGIIVRESDLHLRRLWGNPTSDDATGKYLLTLPVGYTEKAYVNETVHKFSDKFDIVLFHYDGRINEWDEFEWSKRVVHVSARKQAKWWFAKRFLQPSIVAAYEYVFLWDEDLGVDSFTAEDYVGIVRKHGLEISQPALDKTRGRRPQYEVTGRRPGGEIHKSRFVEVMAPVFSRDAWACVWHMIQNDLVHGWGLDYNFWRCVDGNGERDASSAKVRSRQHDEMRSFNARITNADKQANNAATADHHT</sequence>
<feature type="compositionally biased region" description="Polar residues" evidence="1">
    <location>
        <begin position="330"/>
        <end position="343"/>
    </location>
</feature>
<reference evidence="2" key="1">
    <citation type="journal article" date="2021" name="bioRxiv">
        <title>Whole Genome Assembly and Annotation of Northern Wild Rice, Zizania palustris L., Supports a Whole Genome Duplication in the Zizania Genus.</title>
        <authorList>
            <person name="Haas M."/>
            <person name="Kono T."/>
            <person name="Macchietto M."/>
            <person name="Millas R."/>
            <person name="McGilp L."/>
            <person name="Shao M."/>
            <person name="Duquette J."/>
            <person name="Hirsch C.N."/>
            <person name="Kimball J."/>
        </authorList>
    </citation>
    <scope>NUCLEOTIDE SEQUENCE</scope>
    <source>
        <tissue evidence="2">Fresh leaf tissue</tissue>
    </source>
</reference>
<reference evidence="2" key="2">
    <citation type="submission" date="2021-02" db="EMBL/GenBank/DDBJ databases">
        <authorList>
            <person name="Kimball J.A."/>
            <person name="Haas M.W."/>
            <person name="Macchietto M."/>
            <person name="Kono T."/>
            <person name="Duquette J."/>
            <person name="Shao M."/>
        </authorList>
    </citation>
    <scope>NUCLEOTIDE SEQUENCE</scope>
    <source>
        <tissue evidence="2">Fresh leaf tissue</tissue>
    </source>
</reference>
<evidence type="ECO:0000313" key="2">
    <source>
        <dbReference type="EMBL" id="KAG8074547.1"/>
    </source>
</evidence>